<comment type="caution">
    <text evidence="2">The sequence shown here is derived from an EMBL/GenBank/DDBJ whole genome shotgun (WGS) entry which is preliminary data.</text>
</comment>
<evidence type="ECO:0000313" key="3">
    <source>
        <dbReference type="Proteomes" id="UP000688137"/>
    </source>
</evidence>
<protein>
    <recommendedName>
        <fullName evidence="4">Transmembrane protein</fullName>
    </recommendedName>
</protein>
<name>A0A8S1M3Q3_PARPR</name>
<organism evidence="2 3">
    <name type="scientific">Paramecium primaurelia</name>
    <dbReference type="NCBI Taxonomy" id="5886"/>
    <lineage>
        <taxon>Eukaryota</taxon>
        <taxon>Sar</taxon>
        <taxon>Alveolata</taxon>
        <taxon>Ciliophora</taxon>
        <taxon>Intramacronucleata</taxon>
        <taxon>Oligohymenophorea</taxon>
        <taxon>Peniculida</taxon>
        <taxon>Parameciidae</taxon>
        <taxon>Paramecium</taxon>
    </lineage>
</organism>
<dbReference type="EMBL" id="CAJJDM010000053">
    <property type="protein sequence ID" value="CAD8074617.1"/>
    <property type="molecule type" value="Genomic_DNA"/>
</dbReference>
<sequence>MSQSDFQEKDYKHLMIIQNQQNIQHYIQSRKLKYADAKGNTIDGHDIEKFNLLDIGKVHKKHFKIDNYNHQMMKFLKLQDMLLLELTSRSSKSIKEKRNLLVLRMVFISFILSLDILLEMSQVIMKNIWISLNFLLMNFLLLNII</sequence>
<keyword evidence="1" id="KW-1133">Transmembrane helix</keyword>
<keyword evidence="1" id="KW-0472">Membrane</keyword>
<proteinExistence type="predicted"/>
<reference evidence="2" key="1">
    <citation type="submission" date="2021-01" db="EMBL/GenBank/DDBJ databases">
        <authorList>
            <consortium name="Genoscope - CEA"/>
            <person name="William W."/>
        </authorList>
    </citation>
    <scope>NUCLEOTIDE SEQUENCE</scope>
</reference>
<keyword evidence="1" id="KW-0812">Transmembrane</keyword>
<evidence type="ECO:0008006" key="4">
    <source>
        <dbReference type="Google" id="ProtNLM"/>
    </source>
</evidence>
<feature type="transmembrane region" description="Helical" evidence="1">
    <location>
        <begin position="99"/>
        <end position="118"/>
    </location>
</feature>
<accession>A0A8S1M3Q3</accession>
<dbReference type="Proteomes" id="UP000688137">
    <property type="component" value="Unassembled WGS sequence"/>
</dbReference>
<evidence type="ECO:0000313" key="2">
    <source>
        <dbReference type="EMBL" id="CAD8074617.1"/>
    </source>
</evidence>
<feature type="transmembrane region" description="Helical" evidence="1">
    <location>
        <begin position="124"/>
        <end position="144"/>
    </location>
</feature>
<dbReference type="AlphaFoldDB" id="A0A8S1M3Q3"/>
<keyword evidence="3" id="KW-1185">Reference proteome</keyword>
<evidence type="ECO:0000256" key="1">
    <source>
        <dbReference type="SAM" id="Phobius"/>
    </source>
</evidence>
<gene>
    <name evidence="2" type="ORF">PPRIM_AZ9-3.1.T0530065</name>
</gene>